<organism evidence="1">
    <name type="scientific">Nitrosopumilaceae spindle-shaped virus</name>
    <dbReference type="NCBI Taxonomy" id="3065433"/>
    <lineage>
        <taxon>Viruses</taxon>
    </lineage>
</organism>
<proteinExistence type="predicted"/>
<dbReference type="InterPro" id="IPR036390">
    <property type="entry name" value="WH_DNA-bd_sf"/>
</dbReference>
<protein>
    <submittedName>
        <fullName evidence="1">ORF59</fullName>
    </submittedName>
</protein>
<accession>A0AAT9J7M5</accession>
<dbReference type="SUPFAM" id="SSF46785">
    <property type="entry name" value="Winged helix' DNA-binding domain"/>
    <property type="match status" value="1"/>
</dbReference>
<dbReference type="InterPro" id="IPR036388">
    <property type="entry name" value="WH-like_DNA-bd_sf"/>
</dbReference>
<name>A0AAT9J7M5_9VIRU</name>
<dbReference type="EMBL" id="BK067792">
    <property type="protein sequence ID" value="DBA52266.1"/>
    <property type="molecule type" value="Genomic_DNA"/>
</dbReference>
<dbReference type="Gene3D" id="1.10.10.10">
    <property type="entry name" value="Winged helix-like DNA-binding domain superfamily/Winged helix DNA-binding domain"/>
    <property type="match status" value="1"/>
</dbReference>
<sequence length="119" mass="14025">MNLNETKLNKIFRIITSKNNMLILSLIPKDSAVRYGELKKEFNKIRNVPENDNTFAHHLRALVRLEMVRKKEERVYIISRLGIRCLELIDNFKEICMDYDMSDVDADGKIVLMVKGRRL</sequence>
<evidence type="ECO:0000313" key="1">
    <source>
        <dbReference type="EMBL" id="DBA52266.1"/>
    </source>
</evidence>
<reference evidence="1" key="2">
    <citation type="submission" date="2024-03" db="EMBL/GenBank/DDBJ databases">
        <authorList>
            <person name="Ni Y."/>
            <person name="Xu T."/>
            <person name="Yan S."/>
            <person name="Chen L."/>
            <person name="Wang Y."/>
        </authorList>
    </citation>
    <scope>NUCLEOTIDE SEQUENCE</scope>
    <source>
        <strain evidence="1">NYM1</strain>
    </source>
</reference>
<reference evidence="1" key="1">
    <citation type="journal article" date="2024" name="Environ. Microbiol. Rep.">
        <title>Hiding in plain sight: The discovery of complete genomes of 11 hypothetical spindle-shaped viruses that putatively infect mesophilic ammonia-oxidizing archaea.</title>
        <authorList>
            <person name="Ni Y."/>
            <person name="Xu T."/>
            <person name="Yan S."/>
            <person name="Chen L."/>
            <person name="Wang Y."/>
        </authorList>
    </citation>
    <scope>NUCLEOTIDE SEQUENCE</scope>
    <source>
        <strain evidence="1">NYM1</strain>
    </source>
</reference>